<gene>
    <name evidence="4" type="ORF">E4P82_07185</name>
</gene>
<keyword evidence="5" id="KW-1185">Reference proteome</keyword>
<dbReference type="InterPro" id="IPR038309">
    <property type="entry name" value="Rsd/AlgQ_sf"/>
</dbReference>
<name>A0ABX1TJX1_9GAMM</name>
<evidence type="ECO:0000313" key="5">
    <source>
        <dbReference type="Proteomes" id="UP000760480"/>
    </source>
</evidence>
<dbReference type="Gene3D" id="1.20.120.1370">
    <property type="entry name" value="Regulator of RNA polymerase sigma(70) subunit, domain 4"/>
    <property type="match status" value="1"/>
</dbReference>
<dbReference type="EMBL" id="SPMZ01000019">
    <property type="protein sequence ID" value="NMQ19007.1"/>
    <property type="molecule type" value="Genomic_DNA"/>
</dbReference>
<comment type="similarity">
    <text evidence="3">Belongs to the Rsd/AlgQ family.</text>
</comment>
<dbReference type="Proteomes" id="UP000760480">
    <property type="component" value="Unassembled WGS sequence"/>
</dbReference>
<sequence>MNAAIVVDSLHSKALPDLVRKLLAARQQSLVLYNKLAALKPFVLTEPVQHLLRQFRQSLVDYLALGPFEVYQALEDQPADSPYNPARDLARQLYARIALTTQTALVFHDRYDGASSDTDLAELREELSLLGEDLAERIELEDRILAALRDAAPPQPEIRALEPMSIAAQPVRP</sequence>
<organism evidence="4 5">
    <name type="scientific">Candidatus Competibacter phosphatis</name>
    <dbReference type="NCBI Taxonomy" id="221280"/>
    <lineage>
        <taxon>Bacteria</taxon>
        <taxon>Pseudomonadati</taxon>
        <taxon>Pseudomonadota</taxon>
        <taxon>Gammaproteobacteria</taxon>
        <taxon>Candidatus Competibacteraceae</taxon>
        <taxon>Candidatus Competibacter</taxon>
    </lineage>
</organism>
<proteinExistence type="inferred from homology"/>
<dbReference type="InterPro" id="IPR007448">
    <property type="entry name" value="Sigma70_reg_Rsd_AlgQ"/>
</dbReference>
<reference evidence="4 5" key="1">
    <citation type="submission" date="2019-03" db="EMBL/GenBank/DDBJ databases">
        <title>Metabolic reconstructions from genomes of highly enriched 'Candidatus Accumulibacter' and 'Candidatus Competibacter' bioreactor populations.</title>
        <authorList>
            <person name="Annavajhala M.K."/>
            <person name="Welles L."/>
            <person name="Abbas B."/>
            <person name="Sorokin D."/>
            <person name="Park H."/>
            <person name="Van Loosdrecht M."/>
            <person name="Chandran K."/>
        </authorList>
    </citation>
    <scope>NUCLEOTIDE SEQUENCE [LARGE SCALE GENOMIC DNA]</scope>
    <source>
        <strain evidence="4 5">SBR_G</strain>
    </source>
</reference>
<dbReference type="Pfam" id="PF04353">
    <property type="entry name" value="Rsd_AlgQ"/>
    <property type="match status" value="1"/>
</dbReference>
<evidence type="ECO:0000256" key="2">
    <source>
        <dbReference type="ARBA" id="ARBA00023163"/>
    </source>
</evidence>
<keyword evidence="1 3" id="KW-0805">Transcription regulation</keyword>
<evidence type="ECO:0000313" key="4">
    <source>
        <dbReference type="EMBL" id="NMQ19007.1"/>
    </source>
</evidence>
<comment type="caution">
    <text evidence="4">The sequence shown here is derived from an EMBL/GenBank/DDBJ whole genome shotgun (WGS) entry which is preliminary data.</text>
</comment>
<accession>A0ABX1TJX1</accession>
<dbReference type="RefSeq" id="WP_169248269.1">
    <property type="nucleotide sequence ID" value="NZ_SPMZ01000019.1"/>
</dbReference>
<evidence type="ECO:0000256" key="3">
    <source>
        <dbReference type="RuleBase" id="RU004409"/>
    </source>
</evidence>
<protein>
    <submittedName>
        <fullName evidence="4">Rsd/AlgQ family anti-sigma factor</fullName>
    </submittedName>
</protein>
<keyword evidence="2 3" id="KW-0804">Transcription</keyword>
<evidence type="ECO:0000256" key="1">
    <source>
        <dbReference type="ARBA" id="ARBA00023015"/>
    </source>
</evidence>